<name>A0AAW9WAT1_9FIRM</name>
<evidence type="ECO:0000313" key="2">
    <source>
        <dbReference type="Proteomes" id="UP000434223"/>
    </source>
</evidence>
<sequence>MKVDADSEDAVVTIELVGGTKGPVTLDDDMNIVLLIKNKDTQSIKVTVDDGKDSATKTYGLTRLILETE</sequence>
<proteinExistence type="predicted"/>
<comment type="caution">
    <text evidence="1">The sequence shown here is derived from an EMBL/GenBank/DDBJ whole genome shotgun (WGS) entry which is preliminary data.</text>
</comment>
<dbReference type="EMBL" id="WNME01000002">
    <property type="protein sequence ID" value="MUB62286.1"/>
    <property type="molecule type" value="Genomic_DNA"/>
</dbReference>
<protein>
    <submittedName>
        <fullName evidence="1">Uncharacterized protein</fullName>
    </submittedName>
</protein>
<accession>A0AAW9WAT1</accession>
<dbReference type="Proteomes" id="UP000434223">
    <property type="component" value="Unassembled WGS sequence"/>
</dbReference>
<organism evidence="1 2">
    <name type="scientific">Hungatella hathewayi</name>
    <dbReference type="NCBI Taxonomy" id="154046"/>
    <lineage>
        <taxon>Bacteria</taxon>
        <taxon>Bacillati</taxon>
        <taxon>Bacillota</taxon>
        <taxon>Clostridia</taxon>
        <taxon>Lachnospirales</taxon>
        <taxon>Lachnospiraceae</taxon>
        <taxon>Hungatella</taxon>
    </lineage>
</organism>
<reference evidence="1 2" key="1">
    <citation type="submission" date="2019-09" db="EMBL/GenBank/DDBJ databases">
        <title>Draft genome sequencing of Hungatella hathewayi 123Y-2.</title>
        <authorList>
            <person name="Lv Q."/>
            <person name="Li S."/>
        </authorList>
    </citation>
    <scope>NUCLEOTIDE SEQUENCE [LARGE SCALE GENOMIC DNA]</scope>
    <source>
        <strain evidence="1 2">123Y-2</strain>
    </source>
</reference>
<dbReference type="AlphaFoldDB" id="A0AAW9WAT1"/>
<evidence type="ECO:0000313" key="1">
    <source>
        <dbReference type="EMBL" id="MUB62286.1"/>
    </source>
</evidence>
<gene>
    <name evidence="1" type="ORF">GNE07_04270</name>
</gene>